<name>A0A2W2H8B8_9ACTN</name>
<protein>
    <recommendedName>
        <fullName evidence="5">DUF2079 domain-containing protein</fullName>
    </recommendedName>
</protein>
<evidence type="ECO:0000256" key="1">
    <source>
        <dbReference type="SAM" id="MobiDB-lite"/>
    </source>
</evidence>
<evidence type="ECO:0000256" key="2">
    <source>
        <dbReference type="SAM" id="Phobius"/>
    </source>
</evidence>
<accession>A0A2W2H8B8</accession>
<feature type="transmembrane region" description="Helical" evidence="2">
    <location>
        <begin position="57"/>
        <end position="74"/>
    </location>
</feature>
<keyword evidence="2" id="KW-1133">Transmembrane helix</keyword>
<organism evidence="3 4">
    <name type="scientific">Spongiactinospora gelatinilytica</name>
    <dbReference type="NCBI Taxonomy" id="2666298"/>
    <lineage>
        <taxon>Bacteria</taxon>
        <taxon>Bacillati</taxon>
        <taxon>Actinomycetota</taxon>
        <taxon>Actinomycetes</taxon>
        <taxon>Streptosporangiales</taxon>
        <taxon>Streptosporangiaceae</taxon>
        <taxon>Spongiactinospora</taxon>
    </lineage>
</organism>
<feature type="transmembrane region" description="Helical" evidence="2">
    <location>
        <begin position="319"/>
        <end position="340"/>
    </location>
</feature>
<dbReference type="Pfam" id="PF09852">
    <property type="entry name" value="DUF2079"/>
    <property type="match status" value="1"/>
</dbReference>
<feature type="transmembrane region" description="Helical" evidence="2">
    <location>
        <begin position="254"/>
        <end position="275"/>
    </location>
</feature>
<feature type="transmembrane region" description="Helical" evidence="2">
    <location>
        <begin position="145"/>
        <end position="164"/>
    </location>
</feature>
<proteinExistence type="predicted"/>
<dbReference type="InterPro" id="IPR018650">
    <property type="entry name" value="STSV1_Orf64"/>
</dbReference>
<evidence type="ECO:0008006" key="5">
    <source>
        <dbReference type="Google" id="ProtNLM"/>
    </source>
</evidence>
<keyword evidence="4" id="KW-1185">Reference proteome</keyword>
<keyword evidence="2" id="KW-0812">Transmembrane</keyword>
<feature type="region of interest" description="Disordered" evidence="1">
    <location>
        <begin position="1"/>
        <end position="31"/>
    </location>
</feature>
<feature type="transmembrane region" description="Helical" evidence="2">
    <location>
        <begin position="295"/>
        <end position="312"/>
    </location>
</feature>
<evidence type="ECO:0000313" key="4">
    <source>
        <dbReference type="Proteomes" id="UP000248544"/>
    </source>
</evidence>
<feature type="compositionally biased region" description="Low complexity" evidence="1">
    <location>
        <begin position="22"/>
        <end position="31"/>
    </location>
</feature>
<evidence type="ECO:0000313" key="3">
    <source>
        <dbReference type="EMBL" id="PZG45698.1"/>
    </source>
</evidence>
<comment type="caution">
    <text evidence="3">The sequence shown here is derived from an EMBL/GenBank/DDBJ whole genome shotgun (WGS) entry which is preliminary data.</text>
</comment>
<dbReference type="EMBL" id="POUA01000103">
    <property type="protein sequence ID" value="PZG45698.1"/>
    <property type="molecule type" value="Genomic_DNA"/>
</dbReference>
<feature type="transmembrane region" description="Helical" evidence="2">
    <location>
        <begin position="360"/>
        <end position="379"/>
    </location>
</feature>
<reference evidence="3 4" key="1">
    <citation type="submission" date="2018-01" db="EMBL/GenBank/DDBJ databases">
        <title>Draft genome sequence of Sphaerisporangium sp. 7K107.</title>
        <authorList>
            <person name="Sahin N."/>
            <person name="Saygin H."/>
            <person name="Ay H."/>
        </authorList>
    </citation>
    <scope>NUCLEOTIDE SEQUENCE [LARGE SCALE GENOMIC DNA]</scope>
    <source>
        <strain evidence="3 4">7K107</strain>
    </source>
</reference>
<dbReference type="Proteomes" id="UP000248544">
    <property type="component" value="Unassembled WGS sequence"/>
</dbReference>
<gene>
    <name evidence="3" type="ORF">C1I98_15215</name>
</gene>
<dbReference type="AlphaFoldDB" id="A0A2W2H8B8"/>
<keyword evidence="2" id="KW-0472">Membrane</keyword>
<sequence>MTTPCTPRERRASPPVPETFTPRSPGSRGRVPRVARVIGSRVATLARVIRPPVERRVLVALVVAAFCAYALLSLTKHRLFQTTSIDLTIFDQAVRGYAAFQAPTSPVKGFSIGKGAAWNQLGDHFSPILALLAPLYWIHDAPETLLVAQAALLALAAVPIWAFARRRLGVLPAHLTAAGYLLSWPVAHVVAFDFHEAAAVPLLSALLIERYEAGRHTVAASAAFGLLLVKEDMGLTVAAFGALAVVRGDRRRGAAYLVAGLAWTVLARAALIPAVGGDPGAHWAYHHFGPDVPEALVGMLTDPLGALQYLVTPADKLSTAVLLLWTALPVCLCSPIIVVAVPHLLERMLSDNPNWWGTDFHYNAFTIAIVFCAGVDGAARLARRYDRPGIGPAWAACVCAVALTLAPQHPLARLADPGFYRAGPDVVAAAEAVALVPDGVMVEAANHIGPRLTARTTVLLWEDGKQNAPWVVADTARQVFPWPSAERQRARVAELRAAGYRVVFERDGYVVLHRGQ</sequence>